<dbReference type="EMBL" id="JAQQWP010000011">
    <property type="protein sequence ID" value="KAK8095934.1"/>
    <property type="molecule type" value="Genomic_DNA"/>
</dbReference>
<proteinExistence type="predicted"/>
<dbReference type="Proteomes" id="UP001392437">
    <property type="component" value="Unassembled WGS sequence"/>
</dbReference>
<reference evidence="2 3" key="1">
    <citation type="submission" date="2023-01" db="EMBL/GenBank/DDBJ databases">
        <title>Analysis of 21 Apiospora genomes using comparative genomics revels a genus with tremendous synthesis potential of carbohydrate active enzymes and secondary metabolites.</title>
        <authorList>
            <person name="Sorensen T."/>
        </authorList>
    </citation>
    <scope>NUCLEOTIDE SEQUENCE [LARGE SCALE GENOMIC DNA]</scope>
    <source>
        <strain evidence="2 3">CBS 117206</strain>
    </source>
</reference>
<organism evidence="2 3">
    <name type="scientific">Apiospora kogelbergensis</name>
    <dbReference type="NCBI Taxonomy" id="1337665"/>
    <lineage>
        <taxon>Eukaryota</taxon>
        <taxon>Fungi</taxon>
        <taxon>Dikarya</taxon>
        <taxon>Ascomycota</taxon>
        <taxon>Pezizomycotina</taxon>
        <taxon>Sordariomycetes</taxon>
        <taxon>Xylariomycetidae</taxon>
        <taxon>Amphisphaeriales</taxon>
        <taxon>Apiosporaceae</taxon>
        <taxon>Apiospora</taxon>
    </lineage>
</organism>
<keyword evidence="3" id="KW-1185">Reference proteome</keyword>
<name>A0AAW0Q604_9PEZI</name>
<accession>A0AAW0Q604</accession>
<comment type="caution">
    <text evidence="2">The sequence shown here is derived from an EMBL/GenBank/DDBJ whole genome shotgun (WGS) entry which is preliminary data.</text>
</comment>
<gene>
    <name evidence="2" type="ORF">PG999_013956</name>
</gene>
<sequence>MAIPDDQSDALSWGEPPARCRTVFPYAYKPWLAFTFETPEVLGEHDHLVPPRMHGSAGKIVESDAQALFTIGRARGAVLNSQAGLKADDEVNRLKADTSGKSERVHPRLLRIGTPPSFARHEMQDDISKSQLSNRSRWLLNDSRRMGLSASRTSRKLQKTPTASSSHEASKAVAMRAAEGNLCGISKVDTAMVWQSAQAMRIIGNSSSVLIAVSQARRSRRNKGPRAAAIENPNGANLDAMSRTWFARRL</sequence>
<evidence type="ECO:0000256" key="1">
    <source>
        <dbReference type="SAM" id="MobiDB-lite"/>
    </source>
</evidence>
<evidence type="ECO:0000313" key="2">
    <source>
        <dbReference type="EMBL" id="KAK8095934.1"/>
    </source>
</evidence>
<protein>
    <submittedName>
        <fullName evidence="2">Uncharacterized protein</fullName>
    </submittedName>
</protein>
<dbReference type="AlphaFoldDB" id="A0AAW0Q604"/>
<evidence type="ECO:0000313" key="3">
    <source>
        <dbReference type="Proteomes" id="UP001392437"/>
    </source>
</evidence>
<feature type="region of interest" description="Disordered" evidence="1">
    <location>
        <begin position="144"/>
        <end position="170"/>
    </location>
</feature>